<dbReference type="GO" id="GO:0043590">
    <property type="term" value="C:bacterial nucleoid"/>
    <property type="evidence" value="ECO:0007669"/>
    <property type="project" value="TreeGrafter"/>
</dbReference>
<dbReference type="Gene3D" id="1.10.10.10">
    <property type="entry name" value="Winged helix-like DNA-binding domain superfamily/Winged helix DNA-binding domain"/>
    <property type="match status" value="1"/>
</dbReference>
<dbReference type="Gene3D" id="3.40.50.300">
    <property type="entry name" value="P-loop containing nucleotide triphosphate hydrolases"/>
    <property type="match status" value="2"/>
</dbReference>
<evidence type="ECO:0000256" key="10">
    <source>
        <dbReference type="ARBA" id="ARBA00034808"/>
    </source>
</evidence>
<feature type="domain" description="Helicase ATP-binding" evidence="13">
    <location>
        <begin position="25"/>
        <end position="193"/>
    </location>
</feature>
<dbReference type="InterPro" id="IPR014001">
    <property type="entry name" value="Helicase_ATP-bd"/>
</dbReference>
<dbReference type="InterPro" id="IPR004589">
    <property type="entry name" value="DNA_helicase_ATP-dep_RecQ"/>
</dbReference>
<evidence type="ECO:0000259" key="13">
    <source>
        <dbReference type="PROSITE" id="PS51192"/>
    </source>
</evidence>
<keyword evidence="2" id="KW-0479">Metal-binding</keyword>
<dbReference type="PROSITE" id="PS51192">
    <property type="entry name" value="HELICASE_ATP_BIND_1"/>
    <property type="match status" value="1"/>
</dbReference>
<organism evidence="15 16">
    <name type="scientific">Plebeiibacterium marinum</name>
    <dbReference type="NCBI Taxonomy" id="2992111"/>
    <lineage>
        <taxon>Bacteria</taxon>
        <taxon>Pseudomonadati</taxon>
        <taxon>Bacteroidota</taxon>
        <taxon>Bacteroidia</taxon>
        <taxon>Marinilabiliales</taxon>
        <taxon>Marinilabiliaceae</taxon>
        <taxon>Plebeiibacterium</taxon>
    </lineage>
</organism>
<evidence type="ECO:0000313" key="16">
    <source>
        <dbReference type="Proteomes" id="UP001207408"/>
    </source>
</evidence>
<proteinExistence type="inferred from homology"/>
<gene>
    <name evidence="15" type="ORF">OM074_00445</name>
</gene>
<dbReference type="SUPFAM" id="SSF52540">
    <property type="entry name" value="P-loop containing nucleoside triphosphate hydrolases"/>
    <property type="match status" value="1"/>
</dbReference>
<dbReference type="Pfam" id="PF16124">
    <property type="entry name" value="RecQ_Zn_bind"/>
    <property type="match status" value="1"/>
</dbReference>
<dbReference type="InterPro" id="IPR036388">
    <property type="entry name" value="WH-like_DNA-bd_sf"/>
</dbReference>
<evidence type="ECO:0000256" key="6">
    <source>
        <dbReference type="ARBA" id="ARBA00022840"/>
    </source>
</evidence>
<dbReference type="GO" id="GO:0046872">
    <property type="term" value="F:metal ion binding"/>
    <property type="evidence" value="ECO:0007669"/>
    <property type="project" value="UniProtKB-KW"/>
</dbReference>
<dbReference type="InterPro" id="IPR011545">
    <property type="entry name" value="DEAD/DEAH_box_helicase_dom"/>
</dbReference>
<dbReference type="SMART" id="SM00490">
    <property type="entry name" value="HELICc"/>
    <property type="match status" value="1"/>
</dbReference>
<dbReference type="PROSITE" id="PS51194">
    <property type="entry name" value="HELICASE_CTER"/>
    <property type="match status" value="1"/>
</dbReference>
<dbReference type="SMART" id="SM00487">
    <property type="entry name" value="DEXDc"/>
    <property type="match status" value="1"/>
</dbReference>
<accession>A0AAE3SJ78</accession>
<evidence type="ECO:0000256" key="5">
    <source>
        <dbReference type="ARBA" id="ARBA00022806"/>
    </source>
</evidence>
<dbReference type="AlphaFoldDB" id="A0AAE3SJ78"/>
<reference evidence="15" key="1">
    <citation type="submission" date="2022-10" db="EMBL/GenBank/DDBJ databases">
        <authorList>
            <person name="Yu W.X."/>
        </authorList>
    </citation>
    <scope>NUCLEOTIDE SEQUENCE</scope>
    <source>
        <strain evidence="15">D04</strain>
    </source>
</reference>
<keyword evidence="16" id="KW-1185">Reference proteome</keyword>
<evidence type="ECO:0000313" key="15">
    <source>
        <dbReference type="EMBL" id="MCW3804070.1"/>
    </source>
</evidence>
<protein>
    <recommendedName>
        <fullName evidence="11">ATP-dependent DNA helicase RecQ</fullName>
        <ecNumber evidence="10">5.6.2.4</ecNumber>
    </recommendedName>
    <alternativeName>
        <fullName evidence="12">DNA 3'-5' helicase RecQ</fullName>
    </alternativeName>
</protein>
<dbReference type="InterPro" id="IPR027417">
    <property type="entry name" value="P-loop_NTPase"/>
</dbReference>
<evidence type="ECO:0000256" key="3">
    <source>
        <dbReference type="ARBA" id="ARBA00022741"/>
    </source>
</evidence>
<dbReference type="GO" id="GO:0005737">
    <property type="term" value="C:cytoplasm"/>
    <property type="evidence" value="ECO:0007669"/>
    <property type="project" value="TreeGrafter"/>
</dbReference>
<dbReference type="RefSeq" id="WP_301197293.1">
    <property type="nucleotide sequence ID" value="NZ_JAPDPI010000001.1"/>
</dbReference>
<dbReference type="GO" id="GO:0006281">
    <property type="term" value="P:DNA repair"/>
    <property type="evidence" value="ECO:0007669"/>
    <property type="project" value="TreeGrafter"/>
</dbReference>
<evidence type="ECO:0000256" key="9">
    <source>
        <dbReference type="ARBA" id="ARBA00034617"/>
    </source>
</evidence>
<dbReference type="GO" id="GO:0003677">
    <property type="term" value="F:DNA binding"/>
    <property type="evidence" value="ECO:0007669"/>
    <property type="project" value="UniProtKB-KW"/>
</dbReference>
<dbReference type="GO" id="GO:0030894">
    <property type="term" value="C:replisome"/>
    <property type="evidence" value="ECO:0007669"/>
    <property type="project" value="TreeGrafter"/>
</dbReference>
<dbReference type="GO" id="GO:0009378">
    <property type="term" value="F:four-way junction helicase activity"/>
    <property type="evidence" value="ECO:0007669"/>
    <property type="project" value="TreeGrafter"/>
</dbReference>
<keyword evidence="4" id="KW-0378">Hydrolase</keyword>
<dbReference type="Pfam" id="PF00270">
    <property type="entry name" value="DEAD"/>
    <property type="match status" value="1"/>
</dbReference>
<keyword evidence="3" id="KW-0547">Nucleotide-binding</keyword>
<comment type="caution">
    <text evidence="15">The sequence shown here is derived from an EMBL/GenBank/DDBJ whole genome shotgun (WGS) entry which is preliminary data.</text>
</comment>
<dbReference type="PANTHER" id="PTHR13710:SF105">
    <property type="entry name" value="ATP-DEPENDENT DNA HELICASE Q1"/>
    <property type="match status" value="1"/>
</dbReference>
<dbReference type="GO" id="GO:0016787">
    <property type="term" value="F:hydrolase activity"/>
    <property type="evidence" value="ECO:0007669"/>
    <property type="project" value="UniProtKB-KW"/>
</dbReference>
<dbReference type="NCBIfam" id="TIGR00614">
    <property type="entry name" value="recQ_fam"/>
    <property type="match status" value="1"/>
</dbReference>
<dbReference type="CDD" id="cd17920">
    <property type="entry name" value="DEXHc_RecQ"/>
    <property type="match status" value="1"/>
</dbReference>
<evidence type="ECO:0000256" key="7">
    <source>
        <dbReference type="ARBA" id="ARBA00023125"/>
    </source>
</evidence>
<sequence>MDKYLKILKQYWGFDGFRAMQDQIVQSIGDGKDTLGLLPTGGGKSITFQVPALAKEGVCIVVTPLVALMKDQVANLKKRNIKAVAVYSGLSREEINIAYDNCIFGDYKFLYLSPERLSTELFREKLTYFKVSMIVVDEAHCISQWGYDFRPSYLKIAEFRGELPEVPVLALTATATPKTVDDIQEKLLFEKKNVVQKGFERDNLAYIVRETDDKLNQLVKIVKSVNGCTVVFVRNRKKTKEYTLWLREHAITAHNYHAGLTQESKDLRQKEWMEDKVQVIVCTNAFGMGIDKPDVRLVVHMDAPDSIEAYFQEAGRAGRDGKKAYAVLLWSGADKTRLKKNVTVSFPEKEVIYRIYNALGNFFQIASGHGEDLVFDFDMVSFCGAYHFNLLSVFNSLKILQRAGYLEYEEESNNPSRVHFLVQKTDLYRFQVKNEKFDGFIKLLLRSYTGFFTEYVVINEKVLATRANVSIQLVYQYLNKLNHLKIIHYIPAKKTPLIRYMLPREEERYMKLPDEVYKHRKKDMETRVTAMVDYAEYTHVCRSRFLLNYFGQKDTKDCGCCDVCLDKKKRGVESKDADLYQEKIRKALEQPCSLSELEDQLDESYQKWIGVFNWLADNQAIYQTEDDKWQNRDGDI</sequence>
<dbReference type="PROSITE" id="PS00690">
    <property type="entry name" value="DEAH_ATP_HELICASE"/>
    <property type="match status" value="1"/>
</dbReference>
<keyword evidence="6" id="KW-0067">ATP-binding</keyword>
<evidence type="ECO:0000256" key="4">
    <source>
        <dbReference type="ARBA" id="ARBA00022801"/>
    </source>
</evidence>
<evidence type="ECO:0000256" key="8">
    <source>
        <dbReference type="ARBA" id="ARBA00023235"/>
    </source>
</evidence>
<dbReference type="PANTHER" id="PTHR13710">
    <property type="entry name" value="DNA HELICASE RECQ FAMILY MEMBER"/>
    <property type="match status" value="1"/>
</dbReference>
<feature type="domain" description="Helicase C-terminal" evidence="14">
    <location>
        <begin position="214"/>
        <end position="363"/>
    </location>
</feature>
<dbReference type="FunFam" id="3.40.50.300:FF:001389">
    <property type="entry name" value="ATP-dependent DNA helicase RecQ"/>
    <property type="match status" value="1"/>
</dbReference>
<dbReference type="GO" id="GO:0043138">
    <property type="term" value="F:3'-5' DNA helicase activity"/>
    <property type="evidence" value="ECO:0007669"/>
    <property type="project" value="UniProtKB-EC"/>
</dbReference>
<keyword evidence="8" id="KW-0413">Isomerase</keyword>
<keyword evidence="5 15" id="KW-0347">Helicase</keyword>
<name>A0AAE3SJ78_9BACT</name>
<dbReference type="EMBL" id="JAPDPI010000001">
    <property type="protein sequence ID" value="MCW3804070.1"/>
    <property type="molecule type" value="Genomic_DNA"/>
</dbReference>
<evidence type="ECO:0000256" key="11">
    <source>
        <dbReference type="ARBA" id="ARBA00044535"/>
    </source>
</evidence>
<dbReference type="Pfam" id="PF00271">
    <property type="entry name" value="Helicase_C"/>
    <property type="match status" value="1"/>
</dbReference>
<comment type="similarity">
    <text evidence="1">Belongs to the helicase family. RecQ subfamily.</text>
</comment>
<comment type="catalytic activity">
    <reaction evidence="9">
        <text>Couples ATP hydrolysis with the unwinding of duplex DNA by translocating in the 3'-5' direction.</text>
        <dbReference type="EC" id="5.6.2.4"/>
    </reaction>
</comment>
<evidence type="ECO:0000256" key="2">
    <source>
        <dbReference type="ARBA" id="ARBA00022723"/>
    </source>
</evidence>
<evidence type="ECO:0000259" key="14">
    <source>
        <dbReference type="PROSITE" id="PS51194"/>
    </source>
</evidence>
<dbReference type="EC" id="5.6.2.4" evidence="10"/>
<keyword evidence="7" id="KW-0238">DNA-binding</keyword>
<dbReference type="InterPro" id="IPR001650">
    <property type="entry name" value="Helicase_C-like"/>
</dbReference>
<dbReference type="InterPro" id="IPR002464">
    <property type="entry name" value="DNA/RNA_helicase_DEAH_CS"/>
</dbReference>
<dbReference type="Proteomes" id="UP001207408">
    <property type="component" value="Unassembled WGS sequence"/>
</dbReference>
<dbReference type="GO" id="GO:0006310">
    <property type="term" value="P:DNA recombination"/>
    <property type="evidence" value="ECO:0007669"/>
    <property type="project" value="InterPro"/>
</dbReference>
<dbReference type="InterPro" id="IPR032284">
    <property type="entry name" value="RecQ_Zn-bd"/>
</dbReference>
<evidence type="ECO:0000256" key="1">
    <source>
        <dbReference type="ARBA" id="ARBA00005446"/>
    </source>
</evidence>
<dbReference type="GO" id="GO:0005524">
    <property type="term" value="F:ATP binding"/>
    <property type="evidence" value="ECO:0007669"/>
    <property type="project" value="UniProtKB-KW"/>
</dbReference>
<evidence type="ECO:0000256" key="12">
    <source>
        <dbReference type="ARBA" id="ARBA00044550"/>
    </source>
</evidence>